<evidence type="ECO:0000313" key="1">
    <source>
        <dbReference type="EMBL" id="NMO22463.1"/>
    </source>
</evidence>
<gene>
    <name evidence="1" type="ORF">HG543_47545</name>
</gene>
<comment type="caution">
    <text evidence="1">The sequence shown here is derived from an EMBL/GenBank/DDBJ whole genome shotgun (WGS) entry which is preliminary data.</text>
</comment>
<evidence type="ECO:0000313" key="2">
    <source>
        <dbReference type="Proteomes" id="UP000518300"/>
    </source>
</evidence>
<dbReference type="Gene3D" id="3.40.50.620">
    <property type="entry name" value="HUPs"/>
    <property type="match status" value="1"/>
</dbReference>
<dbReference type="Proteomes" id="UP000518300">
    <property type="component" value="Unassembled WGS sequence"/>
</dbReference>
<reference evidence="1 2" key="1">
    <citation type="submission" date="2020-04" db="EMBL/GenBank/DDBJ databases">
        <title>Draft genome of Pyxidicoccus fallax type strain.</title>
        <authorList>
            <person name="Whitworth D.E."/>
        </authorList>
    </citation>
    <scope>NUCLEOTIDE SEQUENCE [LARGE SCALE GENOMIC DNA]</scope>
    <source>
        <strain evidence="1 2">DSM 14698</strain>
    </source>
</reference>
<name>A0A848LYP9_9BACT</name>
<keyword evidence="1" id="KW-0436">Ligase</keyword>
<organism evidence="1 2">
    <name type="scientific">Pyxidicoccus fallax</name>
    <dbReference type="NCBI Taxonomy" id="394095"/>
    <lineage>
        <taxon>Bacteria</taxon>
        <taxon>Pseudomonadati</taxon>
        <taxon>Myxococcota</taxon>
        <taxon>Myxococcia</taxon>
        <taxon>Myxococcales</taxon>
        <taxon>Cystobacterineae</taxon>
        <taxon>Myxococcaceae</taxon>
        <taxon>Pyxidicoccus</taxon>
    </lineage>
</organism>
<dbReference type="InterPro" id="IPR014729">
    <property type="entry name" value="Rossmann-like_a/b/a_fold"/>
</dbReference>
<dbReference type="AlphaFoldDB" id="A0A848LYP9"/>
<dbReference type="EMBL" id="JABBJJ010000425">
    <property type="protein sequence ID" value="NMO22463.1"/>
    <property type="molecule type" value="Genomic_DNA"/>
</dbReference>
<keyword evidence="2" id="KW-1185">Reference proteome</keyword>
<sequence>GYGDYKKKLLEAYHAALGPARKRHAELVADPGEVERILQDGAQRARAEASRLMDKVRRAVGIP</sequence>
<accession>A0A848LYP9</accession>
<dbReference type="GO" id="GO:0016874">
    <property type="term" value="F:ligase activity"/>
    <property type="evidence" value="ECO:0007669"/>
    <property type="project" value="UniProtKB-KW"/>
</dbReference>
<dbReference type="SUPFAM" id="SSF52374">
    <property type="entry name" value="Nucleotidylyl transferase"/>
    <property type="match status" value="1"/>
</dbReference>
<protein>
    <submittedName>
        <fullName evidence="1">Tryptophan--tRNA ligase</fullName>
    </submittedName>
</protein>
<dbReference type="Gene3D" id="1.10.240.10">
    <property type="entry name" value="Tyrosyl-Transfer RNA Synthetase"/>
    <property type="match status" value="1"/>
</dbReference>
<proteinExistence type="predicted"/>
<feature type="non-terminal residue" evidence="1">
    <location>
        <position position="1"/>
    </location>
</feature>